<feature type="domain" description="Ferritin-like diiron" evidence="4">
    <location>
        <begin position="1"/>
        <end position="132"/>
    </location>
</feature>
<dbReference type="SUPFAM" id="SSF47240">
    <property type="entry name" value="Ferritin-like"/>
    <property type="match status" value="1"/>
</dbReference>
<dbReference type="PANTHER" id="PTHR33746">
    <property type="entry name" value="RUBRERYTHRIN"/>
    <property type="match status" value="1"/>
</dbReference>
<gene>
    <name evidence="5" type="ORF">LPQ35_06315</name>
</gene>
<dbReference type="InterPro" id="IPR024934">
    <property type="entry name" value="Rubredoxin-like_dom"/>
</dbReference>
<dbReference type="InterPro" id="IPR052753">
    <property type="entry name" value="Rbr2/Nigerythrin"/>
</dbReference>
<name>A0ABZ3H1K2_GEOAI</name>
<evidence type="ECO:0000259" key="4">
    <source>
        <dbReference type="PROSITE" id="PS50905"/>
    </source>
</evidence>
<dbReference type="InterPro" id="IPR009040">
    <property type="entry name" value="Ferritin-like_diiron"/>
</dbReference>
<keyword evidence="1" id="KW-0813">Transport</keyword>
<evidence type="ECO:0000259" key="3">
    <source>
        <dbReference type="PROSITE" id="PS50903"/>
    </source>
</evidence>
<evidence type="ECO:0000256" key="1">
    <source>
        <dbReference type="ARBA" id="ARBA00022448"/>
    </source>
</evidence>
<dbReference type="Proteomes" id="UP001492541">
    <property type="component" value="Chromosome"/>
</dbReference>
<protein>
    <submittedName>
        <fullName evidence="5">Rubrerythrin family protein</fullName>
    </submittedName>
</protein>
<dbReference type="Pfam" id="PF02915">
    <property type="entry name" value="Rubrerythrin"/>
    <property type="match status" value="1"/>
</dbReference>
<reference evidence="5 6" key="1">
    <citation type="submission" date="2021-11" db="EMBL/GenBank/DDBJ databases">
        <title>Whole genome of Geoglobus acetivorans.</title>
        <authorList>
            <person name="Liu D."/>
        </authorList>
    </citation>
    <scope>NUCLEOTIDE SEQUENCE [LARGE SCALE GENOMIC DNA]</scope>
    <source>
        <strain evidence="5 6">SBH6</strain>
    </source>
</reference>
<dbReference type="PROSITE" id="PS50905">
    <property type="entry name" value="FERRITIN_LIKE"/>
    <property type="match status" value="1"/>
</dbReference>
<evidence type="ECO:0000256" key="2">
    <source>
        <dbReference type="ARBA" id="ARBA00022982"/>
    </source>
</evidence>
<keyword evidence="6" id="KW-1185">Reference proteome</keyword>
<evidence type="ECO:0000313" key="5">
    <source>
        <dbReference type="EMBL" id="XAT62868.1"/>
    </source>
</evidence>
<dbReference type="GeneID" id="90449284"/>
<accession>A0ABZ3H1K2</accession>
<sequence length="171" mass="19883">MIKVSTEDNLKNAFSGESQASIKYRIFSEIAKEKGLKNLARVFEAFSFSEFVHAKNHLKALKEKEIEDPLKNLDEAIKGETYEIETMYPEFYDTAIRENRKRAATSFRWALEAEKEHAEVYRKLRVLVESGRDKAFEEKIYVCPNCGYIFTGTPPEICPLCSISKEMFREF</sequence>
<dbReference type="Gene3D" id="1.20.1260.10">
    <property type="match status" value="1"/>
</dbReference>
<dbReference type="SUPFAM" id="SSF57802">
    <property type="entry name" value="Rubredoxin-like"/>
    <property type="match status" value="1"/>
</dbReference>
<dbReference type="RefSeq" id="WP_346297587.1">
    <property type="nucleotide sequence ID" value="NZ_CP087714.1"/>
</dbReference>
<dbReference type="PROSITE" id="PS50903">
    <property type="entry name" value="RUBREDOXIN_LIKE"/>
    <property type="match status" value="1"/>
</dbReference>
<dbReference type="InterPro" id="IPR009078">
    <property type="entry name" value="Ferritin-like_SF"/>
</dbReference>
<dbReference type="InterPro" id="IPR003251">
    <property type="entry name" value="Rr_diiron-bd_dom"/>
</dbReference>
<feature type="domain" description="Rubredoxin-like" evidence="3">
    <location>
        <begin position="138"/>
        <end position="171"/>
    </location>
</feature>
<dbReference type="CDD" id="cd00729">
    <property type="entry name" value="rubredoxin_SM"/>
    <property type="match status" value="1"/>
</dbReference>
<keyword evidence="2" id="KW-0249">Electron transport</keyword>
<evidence type="ECO:0000313" key="6">
    <source>
        <dbReference type="Proteomes" id="UP001492541"/>
    </source>
</evidence>
<dbReference type="Gene3D" id="2.20.28.10">
    <property type="match status" value="1"/>
</dbReference>
<dbReference type="EMBL" id="CP087714">
    <property type="protein sequence ID" value="XAT62868.1"/>
    <property type="molecule type" value="Genomic_DNA"/>
</dbReference>
<organism evidence="5 6">
    <name type="scientific">Geoglobus acetivorans</name>
    <dbReference type="NCBI Taxonomy" id="565033"/>
    <lineage>
        <taxon>Archaea</taxon>
        <taxon>Methanobacteriati</taxon>
        <taxon>Methanobacteriota</taxon>
        <taxon>Archaeoglobi</taxon>
        <taxon>Archaeoglobales</taxon>
        <taxon>Archaeoglobaceae</taxon>
        <taxon>Geoglobus</taxon>
    </lineage>
</organism>
<dbReference type="CDD" id="cd01041">
    <property type="entry name" value="Rubrerythrin"/>
    <property type="match status" value="1"/>
</dbReference>
<dbReference type="InterPro" id="IPR012347">
    <property type="entry name" value="Ferritin-like"/>
</dbReference>
<dbReference type="PANTHER" id="PTHR33746:SF4">
    <property type="entry name" value="RUBRERYTHRIN"/>
    <property type="match status" value="1"/>
</dbReference>
<proteinExistence type="predicted"/>
<dbReference type="InterPro" id="IPR048574">
    <property type="entry name" value="RUBY_RBDX"/>
</dbReference>
<dbReference type="Pfam" id="PF21349">
    <property type="entry name" value="RUBY_RBDX"/>
    <property type="match status" value="1"/>
</dbReference>